<name>A0A4C1WDK1_EUMVA</name>
<keyword evidence="2" id="KW-1185">Reference proteome</keyword>
<organism evidence="1 2">
    <name type="scientific">Eumeta variegata</name>
    <name type="common">Bagworm moth</name>
    <name type="synonym">Eumeta japonica</name>
    <dbReference type="NCBI Taxonomy" id="151549"/>
    <lineage>
        <taxon>Eukaryota</taxon>
        <taxon>Metazoa</taxon>
        <taxon>Ecdysozoa</taxon>
        <taxon>Arthropoda</taxon>
        <taxon>Hexapoda</taxon>
        <taxon>Insecta</taxon>
        <taxon>Pterygota</taxon>
        <taxon>Neoptera</taxon>
        <taxon>Endopterygota</taxon>
        <taxon>Lepidoptera</taxon>
        <taxon>Glossata</taxon>
        <taxon>Ditrysia</taxon>
        <taxon>Tineoidea</taxon>
        <taxon>Psychidae</taxon>
        <taxon>Oiketicinae</taxon>
        <taxon>Eumeta</taxon>
    </lineage>
</organism>
<accession>A0A4C1WDK1</accession>
<comment type="caution">
    <text evidence="1">The sequence shown here is derived from an EMBL/GenBank/DDBJ whole genome shotgun (WGS) entry which is preliminary data.</text>
</comment>
<protein>
    <submittedName>
        <fullName evidence="1">Uncharacterized protein</fullName>
    </submittedName>
</protein>
<dbReference type="Proteomes" id="UP000299102">
    <property type="component" value="Unassembled WGS sequence"/>
</dbReference>
<gene>
    <name evidence="1" type="ORF">EVAR_96806_1</name>
</gene>
<sequence length="130" mass="13890">MHASNGQSVKLACVRLSAARGRRRRCLDTPYLGDISLQIVAGHATHDKRASCAIPWLDAVLCAVTTGHVSRSKATCLASTFTAERGLRPAPPGSSSPPQVSQPFFIEYAIFSHTKPILTVMRPSAMSKSG</sequence>
<dbReference type="AlphaFoldDB" id="A0A4C1WDK1"/>
<proteinExistence type="predicted"/>
<reference evidence="1 2" key="1">
    <citation type="journal article" date="2019" name="Commun. Biol.">
        <title>The bagworm genome reveals a unique fibroin gene that provides high tensile strength.</title>
        <authorList>
            <person name="Kono N."/>
            <person name="Nakamura H."/>
            <person name="Ohtoshi R."/>
            <person name="Tomita M."/>
            <person name="Numata K."/>
            <person name="Arakawa K."/>
        </authorList>
    </citation>
    <scope>NUCLEOTIDE SEQUENCE [LARGE SCALE GENOMIC DNA]</scope>
</reference>
<evidence type="ECO:0000313" key="2">
    <source>
        <dbReference type="Proteomes" id="UP000299102"/>
    </source>
</evidence>
<evidence type="ECO:0000313" key="1">
    <source>
        <dbReference type="EMBL" id="GBP48217.1"/>
    </source>
</evidence>
<dbReference type="EMBL" id="BGZK01000519">
    <property type="protein sequence ID" value="GBP48217.1"/>
    <property type="molecule type" value="Genomic_DNA"/>
</dbReference>